<proteinExistence type="predicted"/>
<organism evidence="2 3">
    <name type="scientific">Kwoniella shivajii</name>
    <dbReference type="NCBI Taxonomy" id="564305"/>
    <lineage>
        <taxon>Eukaryota</taxon>
        <taxon>Fungi</taxon>
        <taxon>Dikarya</taxon>
        <taxon>Basidiomycota</taxon>
        <taxon>Agaricomycotina</taxon>
        <taxon>Tremellomycetes</taxon>
        <taxon>Tremellales</taxon>
        <taxon>Cryptococcaceae</taxon>
        <taxon>Kwoniella</taxon>
    </lineage>
</organism>
<dbReference type="EMBL" id="CP141882">
    <property type="protein sequence ID" value="WRT65262.1"/>
    <property type="molecule type" value="Genomic_DNA"/>
</dbReference>
<evidence type="ECO:0000313" key="2">
    <source>
        <dbReference type="EMBL" id="WRT65262.1"/>
    </source>
</evidence>
<sequence length="251" mass="26761">MTQPATNGNHHHHHSSAPSNGVVRPWAADFNPGSKTFTTLDGKPVDWNGGWAGIGGQTAGSQTAPPALTSSGGPNNSEITYLPYPELTCLHCLGSNPPGKLGYVVSYLPVIPAGSKPSQQSLGNGLPSQSQNHTKINGHPNGNGLSDHREEGETSHDEGGDSHSELPVRPSAPSQGSLLASRTGREAFRSNQRQVRARSRAEERAEDIERGRQIEKDAQAERARSSSVSWELAGVTKQYVPDGEDEDHVIE</sequence>
<feature type="compositionally biased region" description="Polar residues" evidence="1">
    <location>
        <begin position="61"/>
        <end position="74"/>
    </location>
</feature>
<dbReference type="GeneID" id="87954336"/>
<feature type="compositionally biased region" description="Polar residues" evidence="1">
    <location>
        <begin position="116"/>
        <end position="135"/>
    </location>
</feature>
<protein>
    <submittedName>
        <fullName evidence="2">Uncharacterized protein</fullName>
    </submittedName>
</protein>
<feature type="compositionally biased region" description="Basic and acidic residues" evidence="1">
    <location>
        <begin position="199"/>
        <end position="224"/>
    </location>
</feature>
<accession>A0ABZ1CY72</accession>
<feature type="compositionally biased region" description="Basic and acidic residues" evidence="1">
    <location>
        <begin position="146"/>
        <end position="166"/>
    </location>
</feature>
<keyword evidence="3" id="KW-1185">Reference proteome</keyword>
<dbReference type="Proteomes" id="UP001329825">
    <property type="component" value="Chromosome 2"/>
</dbReference>
<evidence type="ECO:0000313" key="3">
    <source>
        <dbReference type="Proteomes" id="UP001329825"/>
    </source>
</evidence>
<feature type="region of interest" description="Disordered" evidence="1">
    <location>
        <begin position="51"/>
        <end position="74"/>
    </location>
</feature>
<gene>
    <name evidence="2" type="ORF">IL334_002205</name>
</gene>
<evidence type="ECO:0000256" key="1">
    <source>
        <dbReference type="SAM" id="MobiDB-lite"/>
    </source>
</evidence>
<dbReference type="RefSeq" id="XP_062790002.1">
    <property type="nucleotide sequence ID" value="XM_062933951.1"/>
</dbReference>
<name>A0ABZ1CY72_9TREE</name>
<feature type="region of interest" description="Disordered" evidence="1">
    <location>
        <begin position="1"/>
        <end position="24"/>
    </location>
</feature>
<reference evidence="2 3" key="1">
    <citation type="submission" date="2024-01" db="EMBL/GenBank/DDBJ databases">
        <title>Comparative genomics of Cryptococcus and Kwoniella reveals pathogenesis evolution and contrasting modes of karyotype evolution via chromosome fusion or intercentromeric recombination.</title>
        <authorList>
            <person name="Coelho M.A."/>
            <person name="David-Palma M."/>
            <person name="Shea T."/>
            <person name="Bowers K."/>
            <person name="McGinley-Smith S."/>
            <person name="Mohammad A.W."/>
            <person name="Gnirke A."/>
            <person name="Yurkov A.M."/>
            <person name="Nowrousian M."/>
            <person name="Sun S."/>
            <person name="Cuomo C.A."/>
            <person name="Heitman J."/>
        </authorList>
    </citation>
    <scope>NUCLEOTIDE SEQUENCE [LARGE SCALE GENOMIC DNA]</scope>
    <source>
        <strain evidence="2">CBS 11374</strain>
    </source>
</reference>
<feature type="region of interest" description="Disordered" evidence="1">
    <location>
        <begin position="116"/>
        <end position="229"/>
    </location>
</feature>